<organism evidence="1 2">
    <name type="scientific">Teichococcus oryzae</name>
    <dbReference type="NCBI Taxonomy" id="1608942"/>
    <lineage>
        <taxon>Bacteria</taxon>
        <taxon>Pseudomonadati</taxon>
        <taxon>Pseudomonadota</taxon>
        <taxon>Alphaproteobacteria</taxon>
        <taxon>Acetobacterales</taxon>
        <taxon>Roseomonadaceae</taxon>
        <taxon>Roseomonas</taxon>
    </lineage>
</organism>
<dbReference type="OrthoDB" id="9780674at2"/>
<dbReference type="PANTHER" id="PTHR42110:SF1">
    <property type="entry name" value="L-ASPARAGINASE, PUTATIVE (AFU_ORTHOLOGUE AFUA_3G11890)-RELATED"/>
    <property type="match status" value="1"/>
</dbReference>
<evidence type="ECO:0000313" key="1">
    <source>
        <dbReference type="EMBL" id="KAA2211392.1"/>
    </source>
</evidence>
<name>A0A5B2T9Y9_9PROT</name>
<protein>
    <submittedName>
        <fullName evidence="1">Asparaginase</fullName>
    </submittedName>
</protein>
<gene>
    <name evidence="1" type="ORF">F0Q34_20345</name>
</gene>
<comment type="caution">
    <text evidence="1">The sequence shown here is derived from an EMBL/GenBank/DDBJ whole genome shotgun (WGS) entry which is preliminary data.</text>
</comment>
<dbReference type="EMBL" id="VUKA01000030">
    <property type="protein sequence ID" value="KAA2211392.1"/>
    <property type="molecule type" value="Genomic_DNA"/>
</dbReference>
<dbReference type="InterPro" id="IPR010349">
    <property type="entry name" value="Asparaginase_II"/>
</dbReference>
<evidence type="ECO:0000313" key="2">
    <source>
        <dbReference type="Proteomes" id="UP000322110"/>
    </source>
</evidence>
<dbReference type="Proteomes" id="UP000322110">
    <property type="component" value="Unassembled WGS sequence"/>
</dbReference>
<dbReference type="RefSeq" id="WP_149814217.1">
    <property type="nucleotide sequence ID" value="NZ_VUKA01000030.1"/>
</dbReference>
<accession>A0A5B2T9Y9</accession>
<dbReference type="PANTHER" id="PTHR42110">
    <property type="entry name" value="L-ASPARAGINASE, PUTATIVE (AFU_ORTHOLOGUE AFUA_3G11890)-RELATED"/>
    <property type="match status" value="1"/>
</dbReference>
<proteinExistence type="predicted"/>
<sequence length="335" mass="34139">MADPVLVEVMRGGQVESRHGGAFAVVDAAGGVVLSAGDIDRPIFPRSAVKVIQALPLVESGAADRFGLDAEALALACASHGGEPRHVAVAGRMLRAAGRDSGCLECGSHWPSHAEAARALAAAGSEPSPLHNNCSGKHAGFVCLACGMDADPRGYVQPGHLVQREVKAALESITGHALADGSHGIDGCSIPTYAIPLRALALGFSRIGTGRGLAPLRASAARRLRQAVAAHPFLVAGTGRFDTVVMQALGERVFVKVGAEGVFCAALPELGFGIALKCGDGATRAAEIAMAALLLRLLPPEEAIATALAPLAAPVLRNWNNLEVGALRPAGPLAA</sequence>
<reference evidence="1 2" key="1">
    <citation type="journal article" date="2015" name="Int. J. Syst. Evol. Microbiol.">
        <title>Roseomonas oryzae sp. nov., isolated from paddy rhizosphere soil.</title>
        <authorList>
            <person name="Ramaprasad E.V."/>
            <person name="Sasikala Ch."/>
            <person name="Ramana Ch.V."/>
        </authorList>
    </citation>
    <scope>NUCLEOTIDE SEQUENCE [LARGE SCALE GENOMIC DNA]</scope>
    <source>
        <strain evidence="1 2">KCTC 42542</strain>
    </source>
</reference>
<keyword evidence="2" id="KW-1185">Reference proteome</keyword>
<dbReference type="Pfam" id="PF06089">
    <property type="entry name" value="Asparaginase_II"/>
    <property type="match status" value="1"/>
</dbReference>
<dbReference type="AlphaFoldDB" id="A0A5B2T9Y9"/>